<evidence type="ECO:0000313" key="3">
    <source>
        <dbReference type="Proteomes" id="UP001500027"/>
    </source>
</evidence>
<dbReference type="EMBL" id="BAABAV010000002">
    <property type="protein sequence ID" value="GAA4269856.1"/>
    <property type="molecule type" value="Genomic_DNA"/>
</dbReference>
<feature type="chain" id="PRO_5047084088" evidence="1">
    <location>
        <begin position="19"/>
        <end position="319"/>
    </location>
</feature>
<dbReference type="Proteomes" id="UP001500027">
    <property type="component" value="Unassembled WGS sequence"/>
</dbReference>
<accession>A0ABP8EC90</accession>
<evidence type="ECO:0000313" key="2">
    <source>
        <dbReference type="EMBL" id="GAA4269856.1"/>
    </source>
</evidence>
<feature type="signal peptide" evidence="1">
    <location>
        <begin position="1"/>
        <end position="18"/>
    </location>
</feature>
<dbReference type="Pfam" id="PF11276">
    <property type="entry name" value="DUF3078"/>
    <property type="match status" value="1"/>
</dbReference>
<organism evidence="2 3">
    <name type="scientific">Hyunsoonleella aestuarii</name>
    <dbReference type="NCBI Taxonomy" id="912802"/>
    <lineage>
        <taxon>Bacteria</taxon>
        <taxon>Pseudomonadati</taxon>
        <taxon>Bacteroidota</taxon>
        <taxon>Flavobacteriia</taxon>
        <taxon>Flavobacteriales</taxon>
        <taxon>Flavobacteriaceae</taxon>
    </lineage>
</organism>
<dbReference type="RefSeq" id="WP_139002244.1">
    <property type="nucleotide sequence ID" value="NZ_BAABAV010000002.1"/>
</dbReference>
<name>A0ABP8EC90_9FLAO</name>
<gene>
    <name evidence="2" type="ORF">GCM10022257_19570</name>
</gene>
<comment type="caution">
    <text evidence="2">The sequence shown here is derived from an EMBL/GenBank/DDBJ whole genome shotgun (WGS) entry which is preliminary data.</text>
</comment>
<dbReference type="InterPro" id="IPR021428">
    <property type="entry name" value="DUF3078"/>
</dbReference>
<proteinExistence type="predicted"/>
<protein>
    <submittedName>
        <fullName evidence="2">DUF3078 domain-containing protein</fullName>
    </submittedName>
</protein>
<sequence>MRTVFLLAFSIVVNLAYAQPDSLYIKELEPKYQGPQWIQQNRATFDLSEVAFVNWNAGGTNSISGLLGLESKLNYKDKYFFWKNTLSTRYGVNKQESKQLRKTDDRFEINSSLGYKPDSLSNWFYSAKFNFRTQFTNGYNYPNRDEPISRLMAPGYVFFGGGLEYGKQIEQLSFYFSPLTLKATFVLDEDLANAGAFGVTPAEFDSLGNMIKKGDRVRREVGILMTNSYEMEIVENIGLKHQVSLYTDYINNFGNVDLDWRVDFDFKVNSFVRATLGSHLRYDDDVKTQVATEIEGEFDEAGAKVQWKQFLGVGFAMDF</sequence>
<reference evidence="3" key="1">
    <citation type="journal article" date="2019" name="Int. J. Syst. Evol. Microbiol.">
        <title>The Global Catalogue of Microorganisms (GCM) 10K type strain sequencing project: providing services to taxonomists for standard genome sequencing and annotation.</title>
        <authorList>
            <consortium name="The Broad Institute Genomics Platform"/>
            <consortium name="The Broad Institute Genome Sequencing Center for Infectious Disease"/>
            <person name="Wu L."/>
            <person name="Ma J."/>
        </authorList>
    </citation>
    <scope>NUCLEOTIDE SEQUENCE [LARGE SCALE GENOMIC DNA]</scope>
    <source>
        <strain evidence="3">JCM 17452</strain>
    </source>
</reference>
<keyword evidence="3" id="KW-1185">Reference proteome</keyword>
<keyword evidence="1" id="KW-0732">Signal</keyword>
<evidence type="ECO:0000256" key="1">
    <source>
        <dbReference type="SAM" id="SignalP"/>
    </source>
</evidence>